<dbReference type="RefSeq" id="WP_134060149.1">
    <property type="nucleotide sequence ID" value="NZ_SOEF01000046.1"/>
</dbReference>
<evidence type="ECO:0008006" key="3">
    <source>
        <dbReference type="Google" id="ProtNLM"/>
    </source>
</evidence>
<proteinExistence type="predicted"/>
<comment type="caution">
    <text evidence="1">The sequence shown here is derived from an EMBL/GenBank/DDBJ whole genome shotgun (WGS) entry which is preliminary data.</text>
</comment>
<gene>
    <name evidence="1" type="ORF">C7954_14613</name>
</gene>
<sequence>MKRLKEKIQQSNMTKTQKAYALLEHITEETMIDQHNKSYVILKDGNYRKILRLGSDKFGKILQAKYHNLTDNTINSSSIKEITQLYSGKAELYSPRVSMNLRVAEKNDSIYYDLGNSKWEVIEISSDNWKKISSENSPVYFKRYSHMNEQIEPLYESMDKGDPKKILDYLNIENESDEAILLLTYMASLFIPKIVHPVLILLGPHGSAKSTMFRLIQRIVDPTETEILNIPKNTEEYIQKTAHSWVSFYDNVTKIPRNLSDAMCRTVTGGSHTKRKLFSDDEDITYKFKHCVGINGIQFNKLQPDLLDRSIILNMDRITGRSRKSEISLMDNFKTDRRIIFTGFLNLIADAMQIVDDIDLNKVELPRMADFYKWGIAFSKVLGYGQQKFERAFNLNNAAAPDLISQQKSLVKIIDEYLDNNDKWSGTSSELRSELIKFADENDMNSDIIPDSPDWLSRDINKYSKGDIFNKIGIDFHKKRSNSKRLIEFNKTV</sequence>
<evidence type="ECO:0000313" key="2">
    <source>
        <dbReference type="Proteomes" id="UP000295472"/>
    </source>
</evidence>
<dbReference type="GeneID" id="57013873"/>
<reference evidence="1 2" key="1">
    <citation type="submission" date="2019-03" db="EMBL/GenBank/DDBJ databases">
        <title>Subsurface microbial communities from deep shales in Ohio and West Virginia, USA.</title>
        <authorList>
            <person name="Wrighton K."/>
        </authorList>
    </citation>
    <scope>NUCLEOTIDE SEQUENCE [LARGE SCALE GENOMIC DNA]</scope>
    <source>
        <strain evidence="1 2">DSMZ 11287</strain>
    </source>
</reference>
<dbReference type="EMBL" id="SOEF01000046">
    <property type="protein sequence ID" value="TDX36957.1"/>
    <property type="molecule type" value="Genomic_DNA"/>
</dbReference>
<dbReference type="AlphaFoldDB" id="A0A4R8G3X7"/>
<organism evidence="1 2">
    <name type="scientific">Halanaerobium congolense</name>
    <dbReference type="NCBI Taxonomy" id="54121"/>
    <lineage>
        <taxon>Bacteria</taxon>
        <taxon>Bacillati</taxon>
        <taxon>Bacillota</taxon>
        <taxon>Clostridia</taxon>
        <taxon>Halanaerobiales</taxon>
        <taxon>Halanaerobiaceae</taxon>
        <taxon>Halanaerobium</taxon>
    </lineage>
</organism>
<evidence type="ECO:0000313" key="1">
    <source>
        <dbReference type="EMBL" id="TDX36957.1"/>
    </source>
</evidence>
<protein>
    <recommendedName>
        <fullName evidence="3">ATP-binding protein</fullName>
    </recommendedName>
</protein>
<dbReference type="InterPro" id="IPR027417">
    <property type="entry name" value="P-loop_NTPase"/>
</dbReference>
<dbReference type="Proteomes" id="UP000295472">
    <property type="component" value="Unassembled WGS sequence"/>
</dbReference>
<dbReference type="SUPFAM" id="SSF52540">
    <property type="entry name" value="P-loop containing nucleoside triphosphate hydrolases"/>
    <property type="match status" value="1"/>
</dbReference>
<name>A0A4R8G3X7_9FIRM</name>
<accession>A0A4R8G3X7</accession>